<proteinExistence type="predicted"/>
<dbReference type="Proteomes" id="UP000676246">
    <property type="component" value="Unassembled WGS sequence"/>
</dbReference>
<dbReference type="AlphaFoldDB" id="A0A941BJN6"/>
<evidence type="ECO:0000313" key="1">
    <source>
        <dbReference type="EMBL" id="MBQ0929284.1"/>
    </source>
</evidence>
<protein>
    <submittedName>
        <fullName evidence="1">Uncharacterized protein</fullName>
    </submittedName>
</protein>
<name>A0A941BJN6_9BURK</name>
<accession>A0A941BJN6</accession>
<sequence length="172" mass="18524">MELKVKDLALLRMAGDVDGGTSRSLAADFRAESVMVAGSQLWADLRASLAGGCEQWIDRGAPHGRIVLTGAADGRYTARSNVVLIPAATGAKVKLTSGWEEQAIGDTGGNVYYQDIVPLKKKPMRSLAEGDRIRITTNITLEGVMIGNTAADQLEVFFEPEFPFVTLRMTLP</sequence>
<gene>
    <name evidence="1" type="ORF">KAK03_02225</name>
</gene>
<keyword evidence="2" id="KW-1185">Reference proteome</keyword>
<reference evidence="1 2" key="1">
    <citation type="submission" date="2021-04" db="EMBL/GenBank/DDBJ databases">
        <title>The genome sequence of Ideonella sp. 3Y2.</title>
        <authorList>
            <person name="Liu Y."/>
        </authorList>
    </citation>
    <scope>NUCLEOTIDE SEQUENCE [LARGE SCALE GENOMIC DNA]</scope>
    <source>
        <strain evidence="1 2">3Y2</strain>
    </source>
</reference>
<evidence type="ECO:0000313" key="2">
    <source>
        <dbReference type="Proteomes" id="UP000676246"/>
    </source>
</evidence>
<organism evidence="1 2">
    <name type="scientific">Ideonella alba</name>
    <dbReference type="NCBI Taxonomy" id="2824118"/>
    <lineage>
        <taxon>Bacteria</taxon>
        <taxon>Pseudomonadati</taxon>
        <taxon>Pseudomonadota</taxon>
        <taxon>Betaproteobacteria</taxon>
        <taxon>Burkholderiales</taxon>
        <taxon>Sphaerotilaceae</taxon>
        <taxon>Ideonella</taxon>
    </lineage>
</organism>
<comment type="caution">
    <text evidence="1">The sequence shown here is derived from an EMBL/GenBank/DDBJ whole genome shotgun (WGS) entry which is preliminary data.</text>
</comment>
<dbReference type="RefSeq" id="WP_210851536.1">
    <property type="nucleotide sequence ID" value="NZ_JAGQDD010000001.1"/>
</dbReference>
<dbReference type="EMBL" id="JAGQDD010000001">
    <property type="protein sequence ID" value="MBQ0929284.1"/>
    <property type="molecule type" value="Genomic_DNA"/>
</dbReference>